<name>A0ABS1JHA3_9BURK</name>
<evidence type="ECO:0000313" key="6">
    <source>
        <dbReference type="EMBL" id="MBL0423597.1"/>
    </source>
</evidence>
<evidence type="ECO:0000259" key="5">
    <source>
        <dbReference type="PROSITE" id="PS50122"/>
    </source>
</evidence>
<dbReference type="Gene3D" id="3.40.50.180">
    <property type="entry name" value="Methylesterase CheB, C-terminal domain"/>
    <property type="match status" value="1"/>
</dbReference>
<sequence>MKRELPADFAFAAEIVAIGASAGGVEALLSLFTGLAPPLRAAVVIVLHLPEGQDSRLVDVFALRLRLPVQEASPHAPVQAGHIYFAPPGYHLLVEADRSFSLSCDPPVLFSRPAIDVLFESCAEAIGENLAALLLTGANEDGAEGLARIHAAGGLTAVQDPDEAAHPTMPAAALRLDEPDFVLPLAGLRSLLHTVIR</sequence>
<comment type="catalytic activity">
    <reaction evidence="3">
        <text>[protein]-L-glutamate 5-O-methyl ester + H2O = L-glutamyl-[protein] + methanol + H(+)</text>
        <dbReference type="Rhea" id="RHEA:23236"/>
        <dbReference type="Rhea" id="RHEA-COMP:10208"/>
        <dbReference type="Rhea" id="RHEA-COMP:10311"/>
        <dbReference type="ChEBI" id="CHEBI:15377"/>
        <dbReference type="ChEBI" id="CHEBI:15378"/>
        <dbReference type="ChEBI" id="CHEBI:17790"/>
        <dbReference type="ChEBI" id="CHEBI:29973"/>
        <dbReference type="ChEBI" id="CHEBI:82795"/>
        <dbReference type="EC" id="3.1.1.61"/>
    </reaction>
</comment>
<protein>
    <recommendedName>
        <fullName evidence="2">protein-glutamate methylesterase</fullName>
        <ecNumber evidence="2">3.1.1.61</ecNumber>
    </recommendedName>
</protein>
<evidence type="ECO:0000256" key="2">
    <source>
        <dbReference type="ARBA" id="ARBA00039140"/>
    </source>
</evidence>
<feature type="domain" description="CheB-type methylesterase" evidence="5">
    <location>
        <begin position="9"/>
        <end position="197"/>
    </location>
</feature>
<dbReference type="PROSITE" id="PS50122">
    <property type="entry name" value="CHEB"/>
    <property type="match status" value="1"/>
</dbReference>
<keyword evidence="4" id="KW-0145">Chemotaxis</keyword>
<dbReference type="PANTHER" id="PTHR42872:SF6">
    <property type="entry name" value="PROTEIN-GLUTAMATE METHYLESTERASE_PROTEIN-GLUTAMINE GLUTAMINASE"/>
    <property type="match status" value="1"/>
</dbReference>
<feature type="active site" evidence="4">
    <location>
        <position position="48"/>
    </location>
</feature>
<dbReference type="Pfam" id="PF01339">
    <property type="entry name" value="CheB_methylest"/>
    <property type="match status" value="1"/>
</dbReference>
<dbReference type="SUPFAM" id="SSF52738">
    <property type="entry name" value="Methylesterase CheB, C-terminal domain"/>
    <property type="match status" value="1"/>
</dbReference>
<keyword evidence="7" id="KW-1185">Reference proteome</keyword>
<organism evidence="6 7">
    <name type="scientific">Ramlibacter alkalitolerans</name>
    <dbReference type="NCBI Taxonomy" id="2039631"/>
    <lineage>
        <taxon>Bacteria</taxon>
        <taxon>Pseudomonadati</taxon>
        <taxon>Pseudomonadota</taxon>
        <taxon>Betaproteobacteria</taxon>
        <taxon>Burkholderiales</taxon>
        <taxon>Comamonadaceae</taxon>
        <taxon>Ramlibacter</taxon>
    </lineage>
</organism>
<evidence type="ECO:0000313" key="7">
    <source>
        <dbReference type="Proteomes" id="UP000622707"/>
    </source>
</evidence>
<dbReference type="InterPro" id="IPR035909">
    <property type="entry name" value="CheB_C"/>
</dbReference>
<dbReference type="CDD" id="cd16433">
    <property type="entry name" value="CheB"/>
    <property type="match status" value="1"/>
</dbReference>
<dbReference type="Proteomes" id="UP000622707">
    <property type="component" value="Unassembled WGS sequence"/>
</dbReference>
<feature type="active site" evidence="4">
    <location>
        <position position="21"/>
    </location>
</feature>
<reference evidence="6 7" key="1">
    <citation type="journal article" date="2017" name="Int. J. Syst. Evol. Microbiol.">
        <title>Ramlibacter alkalitolerans sp. nov., alkali-tolerant bacterium isolated from soil of ginseng.</title>
        <authorList>
            <person name="Lee D.H."/>
            <person name="Cha C.J."/>
        </authorList>
    </citation>
    <scope>NUCLEOTIDE SEQUENCE [LARGE SCALE GENOMIC DNA]</scope>
    <source>
        <strain evidence="6 7">KACC 19305</strain>
    </source>
</reference>
<gene>
    <name evidence="6" type="ORF">JI746_00650</name>
</gene>
<dbReference type="EC" id="3.1.1.61" evidence="2"/>
<comment type="caution">
    <text evidence="6">The sequence shown here is derived from an EMBL/GenBank/DDBJ whole genome shotgun (WGS) entry which is preliminary data.</text>
</comment>
<dbReference type="InterPro" id="IPR000673">
    <property type="entry name" value="Sig_transdc_resp-reg_Me-estase"/>
</dbReference>
<keyword evidence="1 4" id="KW-0378">Hydrolase</keyword>
<dbReference type="RefSeq" id="WP_201686846.1">
    <property type="nucleotide sequence ID" value="NZ_JAEQND010000001.1"/>
</dbReference>
<proteinExistence type="predicted"/>
<accession>A0ABS1JHA3</accession>
<evidence type="ECO:0000256" key="4">
    <source>
        <dbReference type="PROSITE-ProRule" id="PRU00050"/>
    </source>
</evidence>
<dbReference type="PANTHER" id="PTHR42872">
    <property type="entry name" value="PROTEIN-GLUTAMATE METHYLESTERASE/PROTEIN-GLUTAMINE GLUTAMINASE"/>
    <property type="match status" value="1"/>
</dbReference>
<dbReference type="EMBL" id="JAEQND010000001">
    <property type="protein sequence ID" value="MBL0423597.1"/>
    <property type="molecule type" value="Genomic_DNA"/>
</dbReference>
<evidence type="ECO:0000256" key="3">
    <source>
        <dbReference type="ARBA" id="ARBA00048267"/>
    </source>
</evidence>
<evidence type="ECO:0000256" key="1">
    <source>
        <dbReference type="ARBA" id="ARBA00022801"/>
    </source>
</evidence>
<feature type="active site" evidence="4">
    <location>
        <position position="141"/>
    </location>
</feature>